<comment type="caution">
    <text evidence="1">The sequence shown here is derived from an EMBL/GenBank/DDBJ whole genome shotgun (WGS) entry which is preliminary data.</text>
</comment>
<dbReference type="AlphaFoldDB" id="A0A8J3VIL7"/>
<evidence type="ECO:0000313" key="1">
    <source>
        <dbReference type="EMBL" id="GIH08529.1"/>
    </source>
</evidence>
<dbReference type="EMBL" id="BONY01000051">
    <property type="protein sequence ID" value="GIH08529.1"/>
    <property type="molecule type" value="Genomic_DNA"/>
</dbReference>
<dbReference type="InterPro" id="IPR010310">
    <property type="entry name" value="T7SS_ESAT-6-like"/>
</dbReference>
<dbReference type="Pfam" id="PF06013">
    <property type="entry name" value="WXG100"/>
    <property type="match status" value="1"/>
</dbReference>
<gene>
    <name evidence="1" type="ORF">Rhe02_65960</name>
</gene>
<dbReference type="RefSeq" id="WP_203912281.1">
    <property type="nucleotide sequence ID" value="NZ_BONY01000051.1"/>
</dbReference>
<protein>
    <recommendedName>
        <fullName evidence="3">WXG100 family type VII secretion target</fullName>
    </recommendedName>
</protein>
<evidence type="ECO:0008006" key="3">
    <source>
        <dbReference type="Google" id="ProtNLM"/>
    </source>
</evidence>
<dbReference type="InterPro" id="IPR036689">
    <property type="entry name" value="ESAT-6-like_sf"/>
</dbReference>
<accession>A0A8J3VIL7</accession>
<sequence>MTLIGGEITQLHSLNGSFNRHSSTVDGLLRELRGQIEGTYWKGGAAERFRADWASLYEPALTKLSAALQDAAMHVRNQADRFEQAGG</sequence>
<keyword evidence="2" id="KW-1185">Reference proteome</keyword>
<dbReference type="Gene3D" id="1.10.287.1060">
    <property type="entry name" value="ESAT-6-like"/>
    <property type="match status" value="1"/>
</dbReference>
<name>A0A8J3VIL7_9ACTN</name>
<dbReference type="Proteomes" id="UP000612899">
    <property type="component" value="Unassembled WGS sequence"/>
</dbReference>
<organism evidence="1 2">
    <name type="scientific">Rhizocola hellebori</name>
    <dbReference type="NCBI Taxonomy" id="1392758"/>
    <lineage>
        <taxon>Bacteria</taxon>
        <taxon>Bacillati</taxon>
        <taxon>Actinomycetota</taxon>
        <taxon>Actinomycetes</taxon>
        <taxon>Micromonosporales</taxon>
        <taxon>Micromonosporaceae</taxon>
        <taxon>Rhizocola</taxon>
    </lineage>
</organism>
<dbReference type="SUPFAM" id="SSF140453">
    <property type="entry name" value="EsxAB dimer-like"/>
    <property type="match status" value="1"/>
</dbReference>
<reference evidence="1" key="1">
    <citation type="submission" date="2021-01" db="EMBL/GenBank/DDBJ databases">
        <title>Whole genome shotgun sequence of Rhizocola hellebori NBRC 109834.</title>
        <authorList>
            <person name="Komaki H."/>
            <person name="Tamura T."/>
        </authorList>
    </citation>
    <scope>NUCLEOTIDE SEQUENCE</scope>
    <source>
        <strain evidence="1">NBRC 109834</strain>
    </source>
</reference>
<proteinExistence type="predicted"/>
<evidence type="ECO:0000313" key="2">
    <source>
        <dbReference type="Proteomes" id="UP000612899"/>
    </source>
</evidence>